<evidence type="ECO:0000259" key="3">
    <source>
        <dbReference type="Pfam" id="PF00441"/>
    </source>
</evidence>
<dbReference type="Pfam" id="PF00441">
    <property type="entry name" value="Acyl-CoA_dh_1"/>
    <property type="match status" value="1"/>
</dbReference>
<accession>A0A3D0WCZ3</accession>
<feature type="domain" description="Acyl-CoA dehydrogenase/oxidase C-terminal" evidence="3">
    <location>
        <begin position="3"/>
        <end position="50"/>
    </location>
</feature>
<dbReference type="PANTHER" id="PTHR48083">
    <property type="entry name" value="MEDIUM-CHAIN SPECIFIC ACYL-COA DEHYDROGENASE, MITOCHONDRIAL-RELATED"/>
    <property type="match status" value="1"/>
</dbReference>
<sequence length="56" mass="6310">VGRVADRAVQVHGGAGYIADYGIERLYRDVRLFRIYEGTTQIQQVIVARETMKRGG</sequence>
<dbReference type="Gene3D" id="1.20.140.10">
    <property type="entry name" value="Butyryl-CoA Dehydrogenase, subunit A, domain 3"/>
    <property type="match status" value="1"/>
</dbReference>
<evidence type="ECO:0000256" key="1">
    <source>
        <dbReference type="ARBA" id="ARBA00022630"/>
    </source>
</evidence>
<proteinExistence type="predicted"/>
<dbReference type="PANTHER" id="PTHR48083:SF31">
    <property type="entry name" value="ACYL-COA DEHYDROGENASE FADE10-RELATED"/>
    <property type="match status" value="1"/>
</dbReference>
<evidence type="ECO:0000313" key="5">
    <source>
        <dbReference type="Proteomes" id="UP000262699"/>
    </source>
</evidence>
<dbReference type="GO" id="GO:0005737">
    <property type="term" value="C:cytoplasm"/>
    <property type="evidence" value="ECO:0007669"/>
    <property type="project" value="TreeGrafter"/>
</dbReference>
<keyword evidence="1" id="KW-0285">Flavoprotein</keyword>
<reference evidence="4 5" key="1">
    <citation type="journal article" date="2018" name="Nat. Biotechnol.">
        <title>A standardized bacterial taxonomy based on genome phylogeny substantially revises the tree of life.</title>
        <authorList>
            <person name="Parks D.H."/>
            <person name="Chuvochina M."/>
            <person name="Waite D.W."/>
            <person name="Rinke C."/>
            <person name="Skarshewski A."/>
            <person name="Chaumeil P.A."/>
            <person name="Hugenholtz P."/>
        </authorList>
    </citation>
    <scope>NUCLEOTIDE SEQUENCE [LARGE SCALE GENOMIC DNA]</scope>
    <source>
        <strain evidence="4">UBA9015</strain>
    </source>
</reference>
<dbReference type="PROSITE" id="PS00073">
    <property type="entry name" value="ACYL_COA_DH_2"/>
    <property type="match status" value="1"/>
</dbReference>
<comment type="caution">
    <text evidence="4">The sequence shown here is derived from an EMBL/GenBank/DDBJ whole genome shotgun (WGS) entry which is preliminary data.</text>
</comment>
<dbReference type="Proteomes" id="UP000262699">
    <property type="component" value="Unassembled WGS sequence"/>
</dbReference>
<dbReference type="InterPro" id="IPR009075">
    <property type="entry name" value="AcylCo_DH/oxidase_C"/>
</dbReference>
<dbReference type="InterPro" id="IPR006089">
    <property type="entry name" value="Acyl-CoA_DH_CS"/>
</dbReference>
<dbReference type="InterPro" id="IPR036250">
    <property type="entry name" value="AcylCo_DH-like_C"/>
</dbReference>
<feature type="non-terminal residue" evidence="4">
    <location>
        <position position="1"/>
    </location>
</feature>
<evidence type="ECO:0000313" key="4">
    <source>
        <dbReference type="EMBL" id="HCB76615.1"/>
    </source>
</evidence>
<dbReference type="EMBL" id="DOYJ01000297">
    <property type="protein sequence ID" value="HCB76615.1"/>
    <property type="molecule type" value="Genomic_DNA"/>
</dbReference>
<dbReference type="SUPFAM" id="SSF47203">
    <property type="entry name" value="Acyl-CoA dehydrogenase C-terminal domain-like"/>
    <property type="match status" value="1"/>
</dbReference>
<gene>
    <name evidence="4" type="ORF">DEP91_10680</name>
</gene>
<keyword evidence="2" id="KW-0560">Oxidoreductase</keyword>
<dbReference type="GO" id="GO:0033539">
    <property type="term" value="P:fatty acid beta-oxidation using acyl-CoA dehydrogenase"/>
    <property type="evidence" value="ECO:0007669"/>
    <property type="project" value="TreeGrafter"/>
</dbReference>
<organism evidence="4 5">
    <name type="scientific">Sphingomonas bacterium</name>
    <dbReference type="NCBI Taxonomy" id="1895847"/>
    <lineage>
        <taxon>Bacteria</taxon>
        <taxon>Pseudomonadati</taxon>
        <taxon>Pseudomonadota</taxon>
        <taxon>Alphaproteobacteria</taxon>
        <taxon>Sphingomonadales</taxon>
        <taxon>Sphingomonadaceae</taxon>
        <taxon>Sphingomonas</taxon>
    </lineage>
</organism>
<protein>
    <submittedName>
        <fullName evidence="4">Acyl-CoA dehydrogenase</fullName>
    </submittedName>
</protein>
<dbReference type="InterPro" id="IPR050741">
    <property type="entry name" value="Acyl-CoA_dehydrogenase"/>
</dbReference>
<evidence type="ECO:0000256" key="2">
    <source>
        <dbReference type="ARBA" id="ARBA00023002"/>
    </source>
</evidence>
<dbReference type="AlphaFoldDB" id="A0A3D0WCZ3"/>
<name>A0A3D0WCZ3_9SPHN</name>
<dbReference type="GO" id="GO:0003995">
    <property type="term" value="F:acyl-CoA dehydrogenase activity"/>
    <property type="evidence" value="ECO:0007669"/>
    <property type="project" value="InterPro"/>
</dbReference>